<feature type="non-terminal residue" evidence="1">
    <location>
        <position position="1"/>
    </location>
</feature>
<dbReference type="EMBL" id="LAZR01009294">
    <property type="protein sequence ID" value="KKM73491.1"/>
    <property type="molecule type" value="Genomic_DNA"/>
</dbReference>
<proteinExistence type="predicted"/>
<comment type="caution">
    <text evidence="1">The sequence shown here is derived from an EMBL/GenBank/DDBJ whole genome shotgun (WGS) entry which is preliminary data.</text>
</comment>
<protein>
    <submittedName>
        <fullName evidence="1">Uncharacterized protein</fullName>
    </submittedName>
</protein>
<sequence length="60" mass="6731">MIQISKAVIDGWFDLGCKEGREKEKHRTCFSCTEAEIAYFRGYGANCGTFTPPEPSNEPL</sequence>
<dbReference type="AlphaFoldDB" id="A0A0F9KFK9"/>
<gene>
    <name evidence="1" type="ORF">LCGC14_1409870</name>
</gene>
<reference evidence="1" key="1">
    <citation type="journal article" date="2015" name="Nature">
        <title>Complex archaea that bridge the gap between prokaryotes and eukaryotes.</title>
        <authorList>
            <person name="Spang A."/>
            <person name="Saw J.H."/>
            <person name="Jorgensen S.L."/>
            <person name="Zaremba-Niedzwiedzka K."/>
            <person name="Martijn J."/>
            <person name="Lind A.E."/>
            <person name="van Eijk R."/>
            <person name="Schleper C."/>
            <person name="Guy L."/>
            <person name="Ettema T.J."/>
        </authorList>
    </citation>
    <scope>NUCLEOTIDE SEQUENCE</scope>
</reference>
<accession>A0A0F9KFK9</accession>
<evidence type="ECO:0000313" key="1">
    <source>
        <dbReference type="EMBL" id="KKM73491.1"/>
    </source>
</evidence>
<name>A0A0F9KFK9_9ZZZZ</name>
<organism evidence="1">
    <name type="scientific">marine sediment metagenome</name>
    <dbReference type="NCBI Taxonomy" id="412755"/>
    <lineage>
        <taxon>unclassified sequences</taxon>
        <taxon>metagenomes</taxon>
        <taxon>ecological metagenomes</taxon>
    </lineage>
</organism>